<dbReference type="PANTHER" id="PTHR16950">
    <property type="entry name" value="ZINC TRANSPORTER SLC39A7 HISTIDINE-RICH MEMBRANE PROTEIN KE4"/>
    <property type="match status" value="1"/>
</dbReference>
<dbReference type="GO" id="GO:0016020">
    <property type="term" value="C:membrane"/>
    <property type="evidence" value="ECO:0007669"/>
    <property type="project" value="UniProtKB-SubCell"/>
</dbReference>
<feature type="transmembrane region" description="Helical" evidence="6">
    <location>
        <begin position="40"/>
        <end position="60"/>
    </location>
</feature>
<feature type="transmembrane region" description="Helical" evidence="6">
    <location>
        <begin position="80"/>
        <end position="101"/>
    </location>
</feature>
<keyword evidence="4 6" id="KW-0472">Membrane</keyword>
<keyword evidence="3 6" id="KW-1133">Transmembrane helix</keyword>
<dbReference type="PANTHER" id="PTHR16950:SF16">
    <property type="entry name" value="ZINC TRANSPORTER ZIP13"/>
    <property type="match status" value="1"/>
</dbReference>
<evidence type="ECO:0000256" key="4">
    <source>
        <dbReference type="ARBA" id="ARBA00023136"/>
    </source>
</evidence>
<dbReference type="Pfam" id="PF02535">
    <property type="entry name" value="Zip"/>
    <property type="match status" value="1"/>
</dbReference>
<sequence length="357" mass="38886">MNTSGIFFDEQFAQIYTHLVQNYVPDFIMEASKHFVYTPWVFSLLGSVVIGLAGILPLIIIPSEEKLKKGGFKDPGESKFLKVLLSFAVGGLLGDVFLHLLPEAWEGEKHSSTGHPSLTSGLWVLSGILIFTIVEKIFSGYTNADEENPQPKCVEIANCLIRRTGGKIPEGHNSSESCAKSCDIEEIPNGCFLREREQKQKDQPKKVAGYLNLMANSIDNFTHGLAVAGSFLVSFRHGVLATFAILLHEIPHEVGDFAILLRSGFSRWDAARAQLLTAGAGLMGALVAIGGSGVTSAMEARTSWIMPFTAGGFLHIALVTVLPDLLKEEEKMESLKQLLALVFGILLMAFMTAIFEA</sequence>
<evidence type="ECO:0000256" key="1">
    <source>
        <dbReference type="ARBA" id="ARBA00004141"/>
    </source>
</evidence>
<feature type="transmembrane region" description="Helical" evidence="6">
    <location>
        <begin position="275"/>
        <end position="298"/>
    </location>
</feature>
<name>W8BM22_CERCA</name>
<dbReference type="GO" id="GO:0005385">
    <property type="term" value="F:zinc ion transmembrane transporter activity"/>
    <property type="evidence" value="ECO:0007669"/>
    <property type="project" value="TreeGrafter"/>
</dbReference>
<dbReference type="InterPro" id="IPR003689">
    <property type="entry name" value="ZIP"/>
</dbReference>
<dbReference type="KEGG" id="ccat:101448337"/>
<protein>
    <submittedName>
        <fullName evidence="7">Uncharacterized protein CG7816</fullName>
    </submittedName>
</protein>
<evidence type="ECO:0000256" key="2">
    <source>
        <dbReference type="ARBA" id="ARBA00022692"/>
    </source>
</evidence>
<evidence type="ECO:0000256" key="5">
    <source>
        <dbReference type="ARBA" id="ARBA00038485"/>
    </source>
</evidence>
<reference evidence="7" key="1">
    <citation type="submission" date="2013-07" db="EMBL/GenBank/DDBJ databases">
        <authorList>
            <person name="Geib S."/>
        </authorList>
    </citation>
    <scope>NUCLEOTIDE SEQUENCE</scope>
</reference>
<feature type="transmembrane region" description="Helical" evidence="6">
    <location>
        <begin position="121"/>
        <end position="138"/>
    </location>
</feature>
<keyword evidence="2 6" id="KW-0812">Transmembrane</keyword>
<feature type="transmembrane region" description="Helical" evidence="6">
    <location>
        <begin position="304"/>
        <end position="326"/>
    </location>
</feature>
<feature type="transmembrane region" description="Helical" evidence="6">
    <location>
        <begin position="338"/>
        <end position="355"/>
    </location>
</feature>
<dbReference type="AlphaFoldDB" id="W8BM22"/>
<dbReference type="OrthoDB" id="200954at2759"/>
<dbReference type="EMBL" id="GAMC01012136">
    <property type="protein sequence ID" value="JAB94419.1"/>
    <property type="molecule type" value="mRNA"/>
</dbReference>
<proteinExistence type="evidence at transcript level"/>
<evidence type="ECO:0000313" key="7">
    <source>
        <dbReference type="EMBL" id="JAB94421.1"/>
    </source>
</evidence>
<organism evidence="7">
    <name type="scientific">Ceratitis capitata</name>
    <name type="common">Mediterranean fruit fly</name>
    <name type="synonym">Tephritis capitata</name>
    <dbReference type="NCBI Taxonomy" id="7213"/>
    <lineage>
        <taxon>Eukaryota</taxon>
        <taxon>Metazoa</taxon>
        <taxon>Ecdysozoa</taxon>
        <taxon>Arthropoda</taxon>
        <taxon>Hexapoda</taxon>
        <taxon>Insecta</taxon>
        <taxon>Pterygota</taxon>
        <taxon>Neoptera</taxon>
        <taxon>Endopterygota</taxon>
        <taxon>Diptera</taxon>
        <taxon>Brachycera</taxon>
        <taxon>Muscomorpha</taxon>
        <taxon>Tephritoidea</taxon>
        <taxon>Tephritidae</taxon>
        <taxon>Ceratitis</taxon>
        <taxon>Ceratitis</taxon>
    </lineage>
</organism>
<gene>
    <name evidence="7" type="primary">Y816</name>
</gene>
<evidence type="ECO:0000256" key="6">
    <source>
        <dbReference type="SAM" id="Phobius"/>
    </source>
</evidence>
<reference evidence="7" key="2">
    <citation type="journal article" date="2014" name="BMC Genomics">
        <title>A genomic perspective to assessing quality of mass-reared SIT flies used in Mediterranean fruit fly (Ceratitis capitata) eradication in California.</title>
        <authorList>
            <person name="Calla B."/>
            <person name="Hall B."/>
            <person name="Hou S."/>
            <person name="Geib S.M."/>
        </authorList>
    </citation>
    <scope>NUCLEOTIDE SEQUENCE</scope>
</reference>
<comment type="similarity">
    <text evidence="5">Belongs to the ZIP transporter (TC 2.A.5) family. KE4/Catsup subfamily.</text>
</comment>
<comment type="subcellular location">
    <subcellularLocation>
        <location evidence="1">Membrane</location>
        <topology evidence="1">Multi-pass membrane protein</topology>
    </subcellularLocation>
</comment>
<evidence type="ECO:0000256" key="3">
    <source>
        <dbReference type="ARBA" id="ARBA00022989"/>
    </source>
</evidence>
<dbReference type="EMBL" id="GAMC01012134">
    <property type="protein sequence ID" value="JAB94421.1"/>
    <property type="molecule type" value="mRNA"/>
</dbReference>
<accession>W8BM22</accession>
<dbReference type="GO" id="GO:0006882">
    <property type="term" value="P:intracellular zinc ion homeostasis"/>
    <property type="evidence" value="ECO:0007669"/>
    <property type="project" value="TreeGrafter"/>
</dbReference>